<reference evidence="4" key="1">
    <citation type="journal article" date="2020" name="Stud. Mycol.">
        <title>101 Dothideomycetes genomes: a test case for predicting lifestyles and emergence of pathogens.</title>
        <authorList>
            <person name="Haridas S."/>
            <person name="Albert R."/>
            <person name="Binder M."/>
            <person name="Bloem J."/>
            <person name="Labutti K."/>
            <person name="Salamov A."/>
            <person name="Andreopoulos B."/>
            <person name="Baker S."/>
            <person name="Barry K."/>
            <person name="Bills G."/>
            <person name="Bluhm B."/>
            <person name="Cannon C."/>
            <person name="Castanera R."/>
            <person name="Culley D."/>
            <person name="Daum C."/>
            <person name="Ezra D."/>
            <person name="Gonzalez J."/>
            <person name="Henrissat B."/>
            <person name="Kuo A."/>
            <person name="Liang C."/>
            <person name="Lipzen A."/>
            <person name="Lutzoni F."/>
            <person name="Magnuson J."/>
            <person name="Mondo S."/>
            <person name="Nolan M."/>
            <person name="Ohm R."/>
            <person name="Pangilinan J."/>
            <person name="Park H.-J."/>
            <person name="Ramirez L."/>
            <person name="Alfaro M."/>
            <person name="Sun H."/>
            <person name="Tritt A."/>
            <person name="Yoshinaga Y."/>
            <person name="Zwiers L.-H."/>
            <person name="Turgeon B."/>
            <person name="Goodwin S."/>
            <person name="Spatafora J."/>
            <person name="Crous P."/>
            <person name="Grigoriev I."/>
        </authorList>
    </citation>
    <scope>NUCLEOTIDE SEQUENCE</scope>
    <source>
        <strain evidence="4">CBS 122368</strain>
    </source>
</reference>
<organism evidence="4 5">
    <name type="scientific">Trematosphaeria pertusa</name>
    <dbReference type="NCBI Taxonomy" id="390896"/>
    <lineage>
        <taxon>Eukaryota</taxon>
        <taxon>Fungi</taxon>
        <taxon>Dikarya</taxon>
        <taxon>Ascomycota</taxon>
        <taxon>Pezizomycotina</taxon>
        <taxon>Dothideomycetes</taxon>
        <taxon>Pleosporomycetidae</taxon>
        <taxon>Pleosporales</taxon>
        <taxon>Massarineae</taxon>
        <taxon>Trematosphaeriaceae</taxon>
        <taxon>Trematosphaeria</taxon>
    </lineage>
</organism>
<feature type="signal peptide" evidence="3">
    <location>
        <begin position="1"/>
        <end position="30"/>
    </location>
</feature>
<evidence type="ECO:0000313" key="5">
    <source>
        <dbReference type="Proteomes" id="UP000800094"/>
    </source>
</evidence>
<evidence type="ECO:0000256" key="1">
    <source>
        <dbReference type="SAM" id="MobiDB-lite"/>
    </source>
</evidence>
<evidence type="ECO:0000313" key="4">
    <source>
        <dbReference type="EMBL" id="KAF2250086.1"/>
    </source>
</evidence>
<feature type="region of interest" description="Disordered" evidence="1">
    <location>
        <begin position="216"/>
        <end position="259"/>
    </location>
</feature>
<keyword evidence="2" id="KW-0812">Transmembrane</keyword>
<feature type="compositionally biased region" description="Basic and acidic residues" evidence="1">
    <location>
        <begin position="216"/>
        <end position="236"/>
    </location>
</feature>
<evidence type="ECO:0000256" key="3">
    <source>
        <dbReference type="SAM" id="SignalP"/>
    </source>
</evidence>
<keyword evidence="2" id="KW-1133">Transmembrane helix</keyword>
<feature type="region of interest" description="Disordered" evidence="1">
    <location>
        <begin position="94"/>
        <end position="114"/>
    </location>
</feature>
<gene>
    <name evidence="4" type="ORF">BU26DRAFT_550331</name>
</gene>
<keyword evidence="3" id="KW-0732">Signal</keyword>
<keyword evidence="5" id="KW-1185">Reference proteome</keyword>
<feature type="chain" id="PRO_5025623071" evidence="3">
    <location>
        <begin position="31"/>
        <end position="272"/>
    </location>
</feature>
<dbReference type="Proteomes" id="UP000800094">
    <property type="component" value="Unassembled WGS sequence"/>
</dbReference>
<dbReference type="EMBL" id="ML987194">
    <property type="protein sequence ID" value="KAF2250086.1"/>
    <property type="molecule type" value="Genomic_DNA"/>
</dbReference>
<evidence type="ECO:0000256" key="2">
    <source>
        <dbReference type="SAM" id="Phobius"/>
    </source>
</evidence>
<accession>A0A6A6II99</accession>
<name>A0A6A6II99_9PLEO</name>
<protein>
    <submittedName>
        <fullName evidence="4">Uncharacterized protein</fullName>
    </submittedName>
</protein>
<feature type="transmembrane region" description="Helical" evidence="2">
    <location>
        <begin position="37"/>
        <end position="57"/>
    </location>
</feature>
<dbReference type="GeneID" id="54585378"/>
<sequence>MNRITFRPVSLYSATLVLLFLCSPLDFCLCSSSLESAMLVFFIVCFSLNFVLSSFFLRFSTYGTIPIALYDAHLAGQSNSLPTSLIAAINQDPDCSRKQREGPSQGQHDPELKETMKQCEYPRSRHTLRSPAAAARQAADLLRDQPHRDMYPVETPGDTIPQAGVQGFGSSLLVHLRRLRAFEQPDSPFYPATTATRSARRRAGHHQTAAVLRSDPAERHQTMAKERRRAEEEEKAAQPTKEGYNGTELGDEPRASNTPGHLRILRNYAWLA</sequence>
<proteinExistence type="predicted"/>
<dbReference type="RefSeq" id="XP_033685090.1">
    <property type="nucleotide sequence ID" value="XM_033832048.1"/>
</dbReference>
<dbReference type="AlphaFoldDB" id="A0A6A6II99"/>
<keyword evidence="2" id="KW-0472">Membrane</keyword>